<dbReference type="InterPro" id="IPR013083">
    <property type="entry name" value="Znf_RING/FYVE/PHD"/>
</dbReference>
<dbReference type="EMBL" id="CAMXCT020004521">
    <property type="protein sequence ID" value="CAL1162784.1"/>
    <property type="molecule type" value="Genomic_DNA"/>
</dbReference>
<dbReference type="Pfam" id="PF13639">
    <property type="entry name" value="zf-RING_2"/>
    <property type="match status" value="1"/>
</dbReference>
<reference evidence="5" key="2">
    <citation type="submission" date="2024-04" db="EMBL/GenBank/DDBJ databases">
        <authorList>
            <person name="Chen Y."/>
            <person name="Shah S."/>
            <person name="Dougan E. K."/>
            <person name="Thang M."/>
            <person name="Chan C."/>
        </authorList>
    </citation>
    <scope>NUCLEOTIDE SEQUENCE [LARGE SCALE GENOMIC DNA]</scope>
</reference>
<evidence type="ECO:0000313" key="7">
    <source>
        <dbReference type="Proteomes" id="UP001152797"/>
    </source>
</evidence>
<comment type="caution">
    <text evidence="4">The sequence shown here is derived from an EMBL/GenBank/DDBJ whole genome shotgun (WGS) entry which is preliminary data.</text>
</comment>
<dbReference type="Gene3D" id="3.30.40.10">
    <property type="entry name" value="Zinc/RING finger domain, C3HC4 (zinc finger)"/>
    <property type="match status" value="1"/>
</dbReference>
<dbReference type="InterPro" id="IPR001841">
    <property type="entry name" value="Znf_RING"/>
</dbReference>
<dbReference type="AlphaFoldDB" id="A0A9P1DI69"/>
<keyword evidence="7" id="KW-1185">Reference proteome</keyword>
<feature type="non-terminal residue" evidence="4">
    <location>
        <position position="1"/>
    </location>
</feature>
<dbReference type="PROSITE" id="PS50089">
    <property type="entry name" value="ZF_RING_2"/>
    <property type="match status" value="1"/>
</dbReference>
<evidence type="ECO:0000313" key="4">
    <source>
        <dbReference type="EMBL" id="CAI4009409.1"/>
    </source>
</evidence>
<dbReference type="GO" id="GO:0008270">
    <property type="term" value="F:zinc ion binding"/>
    <property type="evidence" value="ECO:0007669"/>
    <property type="project" value="UniProtKB-KW"/>
</dbReference>
<evidence type="ECO:0000313" key="5">
    <source>
        <dbReference type="EMBL" id="CAL1162784.1"/>
    </source>
</evidence>
<keyword evidence="2" id="KW-0175">Coiled coil</keyword>
<evidence type="ECO:0000256" key="1">
    <source>
        <dbReference type="PROSITE-ProRule" id="PRU00175"/>
    </source>
</evidence>
<keyword evidence="1" id="KW-0479">Metal-binding</keyword>
<dbReference type="OrthoDB" id="429483at2759"/>
<dbReference type="EMBL" id="CAMXCT030004521">
    <property type="protein sequence ID" value="CAL4796721.1"/>
    <property type="molecule type" value="Genomic_DNA"/>
</dbReference>
<feature type="domain" description="RING-type" evidence="3">
    <location>
        <begin position="3"/>
        <end position="43"/>
    </location>
</feature>
<accession>A0A9P1DI69</accession>
<dbReference type="Proteomes" id="UP001152797">
    <property type="component" value="Unassembled WGS sequence"/>
</dbReference>
<feature type="coiled-coil region" evidence="2">
    <location>
        <begin position="74"/>
        <end position="108"/>
    </location>
</feature>
<evidence type="ECO:0000313" key="6">
    <source>
        <dbReference type="EMBL" id="CAL4796721.1"/>
    </source>
</evidence>
<protein>
    <submittedName>
        <fullName evidence="6">RING-type domain-containing protein</fullName>
    </submittedName>
</protein>
<evidence type="ECO:0000259" key="3">
    <source>
        <dbReference type="PROSITE" id="PS50089"/>
    </source>
</evidence>
<name>A0A9P1DI69_9DINO</name>
<keyword evidence="1" id="KW-0863">Zinc-finger</keyword>
<dbReference type="SUPFAM" id="SSF57850">
    <property type="entry name" value="RING/U-box"/>
    <property type="match status" value="1"/>
</dbReference>
<reference evidence="4" key="1">
    <citation type="submission" date="2022-10" db="EMBL/GenBank/DDBJ databases">
        <authorList>
            <person name="Chen Y."/>
            <person name="Dougan E. K."/>
            <person name="Chan C."/>
            <person name="Rhodes N."/>
            <person name="Thang M."/>
        </authorList>
    </citation>
    <scope>NUCLEOTIDE SEQUENCE</scope>
</reference>
<organism evidence="4">
    <name type="scientific">Cladocopium goreaui</name>
    <dbReference type="NCBI Taxonomy" id="2562237"/>
    <lineage>
        <taxon>Eukaryota</taxon>
        <taxon>Sar</taxon>
        <taxon>Alveolata</taxon>
        <taxon>Dinophyceae</taxon>
        <taxon>Suessiales</taxon>
        <taxon>Symbiodiniaceae</taxon>
        <taxon>Cladocopium</taxon>
    </lineage>
</organism>
<evidence type="ECO:0000256" key="2">
    <source>
        <dbReference type="SAM" id="Coils"/>
    </source>
</evidence>
<gene>
    <name evidence="4" type="ORF">C1SCF055_LOCUS34773</name>
</gene>
<sequence>MECVICCGEVSHVGCFLPCGHCQWHQECISDWLTRRSICPLCRTPAQHDEHKFPVHPEQNNCTIGIAEFLGEMKRMLCNEVLHLELRYEELQLEAANLELGAQQLAAHK</sequence>
<keyword evidence="1" id="KW-0862">Zinc</keyword>
<proteinExistence type="predicted"/>
<dbReference type="EMBL" id="CAMXCT010004521">
    <property type="protein sequence ID" value="CAI4009409.1"/>
    <property type="molecule type" value="Genomic_DNA"/>
</dbReference>